<dbReference type="EMBL" id="ML738294">
    <property type="protein sequence ID" value="KAE8319350.1"/>
    <property type="molecule type" value="Genomic_DNA"/>
</dbReference>
<reference evidence="2" key="1">
    <citation type="submission" date="2019-04" db="EMBL/GenBank/DDBJ databases">
        <title>Friends and foes A comparative genomics studyof 23 Aspergillus species from section Flavi.</title>
        <authorList>
            <consortium name="DOE Joint Genome Institute"/>
            <person name="Kjaerbolling I."/>
            <person name="Vesth T."/>
            <person name="Frisvad J.C."/>
            <person name="Nybo J.L."/>
            <person name="Theobald S."/>
            <person name="Kildgaard S."/>
            <person name="Isbrandt T."/>
            <person name="Kuo A."/>
            <person name="Sato A."/>
            <person name="Lyhne E.K."/>
            <person name="Kogle M.E."/>
            <person name="Wiebenga A."/>
            <person name="Kun R.S."/>
            <person name="Lubbers R.J."/>
            <person name="Makela M.R."/>
            <person name="Barry K."/>
            <person name="Chovatia M."/>
            <person name="Clum A."/>
            <person name="Daum C."/>
            <person name="Haridas S."/>
            <person name="He G."/>
            <person name="LaButti K."/>
            <person name="Lipzen A."/>
            <person name="Mondo S."/>
            <person name="Riley R."/>
            <person name="Salamov A."/>
            <person name="Simmons B.A."/>
            <person name="Magnuson J.K."/>
            <person name="Henrissat B."/>
            <person name="Mortensen U.H."/>
            <person name="Larsen T.O."/>
            <person name="Devries R.P."/>
            <person name="Grigoriev I.V."/>
            <person name="Machida M."/>
            <person name="Baker S.E."/>
            <person name="Andersen M.R."/>
        </authorList>
    </citation>
    <scope>NUCLEOTIDE SEQUENCE [LARGE SCALE GENOMIC DNA]</scope>
    <source>
        <strain evidence="2">CBS 130015</strain>
    </source>
</reference>
<name>A0A5N6WIM0_9EURO</name>
<organism evidence="1 2">
    <name type="scientific">Aspergillus transmontanensis</name>
    <dbReference type="NCBI Taxonomy" id="1034304"/>
    <lineage>
        <taxon>Eukaryota</taxon>
        <taxon>Fungi</taxon>
        <taxon>Dikarya</taxon>
        <taxon>Ascomycota</taxon>
        <taxon>Pezizomycotina</taxon>
        <taxon>Eurotiomycetes</taxon>
        <taxon>Eurotiomycetidae</taxon>
        <taxon>Eurotiales</taxon>
        <taxon>Aspergillaceae</taxon>
        <taxon>Aspergillus</taxon>
        <taxon>Aspergillus subgen. Circumdati</taxon>
    </lineage>
</organism>
<dbReference type="AlphaFoldDB" id="A0A5N6WIM0"/>
<evidence type="ECO:0000313" key="2">
    <source>
        <dbReference type="Proteomes" id="UP000325433"/>
    </source>
</evidence>
<proteinExistence type="predicted"/>
<keyword evidence="2" id="KW-1185">Reference proteome</keyword>
<sequence>MYRTESRNGRSPQLEPSYTILNGVYMLSTMYGYNVHSIGVDDGREGCTNLRRLKQTLQEFRRVNAG</sequence>
<evidence type="ECO:0000313" key="1">
    <source>
        <dbReference type="EMBL" id="KAE8319350.1"/>
    </source>
</evidence>
<protein>
    <submittedName>
        <fullName evidence="1">Uncharacterized protein</fullName>
    </submittedName>
</protein>
<accession>A0A5N6WIM0</accession>
<dbReference type="Proteomes" id="UP000325433">
    <property type="component" value="Unassembled WGS sequence"/>
</dbReference>
<gene>
    <name evidence="1" type="ORF">BDV41DRAFT_519684</name>
</gene>